<dbReference type="Gene3D" id="1.20.1250.20">
    <property type="entry name" value="MFS general substrate transporter like domains"/>
    <property type="match status" value="1"/>
</dbReference>
<sequence length="412" mass="46901">MKRNLYLLLLLTCISMICSTLLEFALSFHVLDTTRDPKKFTLILIITMISGCIASPIVGHYVDRLNKKYMIIFAEFVAITTLTVYYLNAYLLASITGIAILNIILAIAGSINMIVLQSDMKTLVGEVFLENYVIYNRIVSRVMIILTPMLRGILYSLSKVNFIIFLALFLEFISLILIILLKFETHKTHKIISTNNKKTYFIISFKDVIKVLNQHSLLKFLFITSFLINFLFSFLTIGEQTSIVTVFNLSASNIGFIGVFVSIGTILTSLSIKWLNKKGYNQFYYISFFLMGVTVCINIIPFFILSKYVIVFLVIGSFVGGVASTLYSIPSSIYQQLILPEEIKGKYFSIDNALNLFLIPLGYAISGIIYSNTKQIYIYVYLILIIIIFLSIVLVRNFPFQKLYNLAIQKDK</sequence>
<dbReference type="OrthoDB" id="9775268at2"/>
<dbReference type="CDD" id="cd06173">
    <property type="entry name" value="MFS_MefA_like"/>
    <property type="match status" value="1"/>
</dbReference>
<keyword evidence="3" id="KW-1003">Cell membrane</keyword>
<keyword evidence="2" id="KW-0813">Transport</keyword>
<dbReference type="PANTHER" id="PTHR43266:SF2">
    <property type="entry name" value="MAJOR FACILITATOR SUPERFAMILY (MFS) PROFILE DOMAIN-CONTAINING PROTEIN"/>
    <property type="match status" value="1"/>
</dbReference>
<dbReference type="Proteomes" id="UP000254047">
    <property type="component" value="Unassembled WGS sequence"/>
</dbReference>
<evidence type="ECO:0000256" key="4">
    <source>
        <dbReference type="ARBA" id="ARBA00022692"/>
    </source>
</evidence>
<dbReference type="InterPro" id="IPR011701">
    <property type="entry name" value="MFS"/>
</dbReference>
<organism evidence="7 8">
    <name type="scientific">Staphylococcus petrasii</name>
    <dbReference type="NCBI Taxonomy" id="1276936"/>
    <lineage>
        <taxon>Bacteria</taxon>
        <taxon>Bacillati</taxon>
        <taxon>Bacillota</taxon>
        <taxon>Bacilli</taxon>
        <taxon>Bacillales</taxon>
        <taxon>Staphylococcaceae</taxon>
        <taxon>Staphylococcus</taxon>
    </lineage>
</organism>
<dbReference type="RefSeq" id="WP_115359123.1">
    <property type="nucleotide sequence ID" value="NZ_SRLF01000002.1"/>
</dbReference>
<proteinExistence type="predicted"/>
<comment type="subcellular location">
    <subcellularLocation>
        <location evidence="1">Cell membrane</location>
        <topology evidence="1">Multi-pass membrane protein</topology>
    </subcellularLocation>
</comment>
<dbReference type="GO" id="GO:0022857">
    <property type="term" value="F:transmembrane transporter activity"/>
    <property type="evidence" value="ECO:0007669"/>
    <property type="project" value="InterPro"/>
</dbReference>
<evidence type="ECO:0000256" key="5">
    <source>
        <dbReference type="ARBA" id="ARBA00022989"/>
    </source>
</evidence>
<reference evidence="7 8" key="1">
    <citation type="submission" date="2018-06" db="EMBL/GenBank/DDBJ databases">
        <authorList>
            <consortium name="Pathogen Informatics"/>
            <person name="Doyle S."/>
        </authorList>
    </citation>
    <scope>NUCLEOTIDE SEQUENCE [LARGE SCALE GENOMIC DNA]</scope>
    <source>
        <strain evidence="7 8">NCTC13830</strain>
    </source>
</reference>
<dbReference type="PANTHER" id="PTHR43266">
    <property type="entry name" value="MACROLIDE-EFFLUX PROTEIN"/>
    <property type="match status" value="1"/>
</dbReference>
<dbReference type="SUPFAM" id="SSF103473">
    <property type="entry name" value="MFS general substrate transporter"/>
    <property type="match status" value="1"/>
</dbReference>
<keyword evidence="6" id="KW-0472">Membrane</keyword>
<dbReference type="InterPro" id="IPR036259">
    <property type="entry name" value="MFS_trans_sf"/>
</dbReference>
<dbReference type="EMBL" id="UHDO01000001">
    <property type="protein sequence ID" value="SUM44113.1"/>
    <property type="molecule type" value="Genomic_DNA"/>
</dbReference>
<evidence type="ECO:0000256" key="1">
    <source>
        <dbReference type="ARBA" id="ARBA00004651"/>
    </source>
</evidence>
<name>A0A380G1J5_9STAP</name>
<dbReference type="PRINTS" id="PR00173">
    <property type="entry name" value="EDTRNSPORT"/>
</dbReference>
<evidence type="ECO:0000313" key="8">
    <source>
        <dbReference type="Proteomes" id="UP000254047"/>
    </source>
</evidence>
<dbReference type="Pfam" id="PF07690">
    <property type="entry name" value="MFS_1"/>
    <property type="match status" value="1"/>
</dbReference>
<protein>
    <submittedName>
        <fullName evidence="7">Major facilitator family transporter</fullName>
    </submittedName>
</protein>
<keyword evidence="5" id="KW-1133">Transmembrane helix</keyword>
<evidence type="ECO:0000256" key="2">
    <source>
        <dbReference type="ARBA" id="ARBA00022448"/>
    </source>
</evidence>
<gene>
    <name evidence="7" type="ORF">NCTC13830_01508</name>
</gene>
<evidence type="ECO:0000256" key="6">
    <source>
        <dbReference type="ARBA" id="ARBA00023136"/>
    </source>
</evidence>
<evidence type="ECO:0000313" key="7">
    <source>
        <dbReference type="EMBL" id="SUM44113.1"/>
    </source>
</evidence>
<dbReference type="AlphaFoldDB" id="A0A380G1J5"/>
<keyword evidence="4" id="KW-0812">Transmembrane</keyword>
<evidence type="ECO:0000256" key="3">
    <source>
        <dbReference type="ARBA" id="ARBA00022475"/>
    </source>
</evidence>
<dbReference type="GO" id="GO:0005886">
    <property type="term" value="C:plasma membrane"/>
    <property type="evidence" value="ECO:0007669"/>
    <property type="project" value="UniProtKB-SubCell"/>
</dbReference>
<accession>A0A380G1J5</accession>